<dbReference type="RefSeq" id="WP_006986715.1">
    <property type="nucleotide sequence ID" value="NZ_JH417965.1"/>
</dbReference>
<reference evidence="2 3" key="1">
    <citation type="submission" date="2011-08" db="EMBL/GenBank/DDBJ databases">
        <authorList>
            <person name="Weinstock G."/>
            <person name="Sodergren E."/>
            <person name="Clifton S."/>
            <person name="Fulton L."/>
            <person name="Fulton B."/>
            <person name="Courtney L."/>
            <person name="Fronick C."/>
            <person name="Harrison M."/>
            <person name="Strong C."/>
            <person name="Farmer C."/>
            <person name="Delahaunty K."/>
            <person name="Markovic C."/>
            <person name="Hall O."/>
            <person name="Minx P."/>
            <person name="Tomlinson C."/>
            <person name="Mitreva M."/>
            <person name="Hou S."/>
            <person name="Chen J."/>
            <person name="Wollam A."/>
            <person name="Pepin K.H."/>
            <person name="Johnson M."/>
            <person name="Bhonagiri V."/>
            <person name="Zhang X."/>
            <person name="Suruliraj S."/>
            <person name="Warren W."/>
            <person name="Chinwalla A."/>
            <person name="Mardis E.R."/>
            <person name="Wilson R.K."/>
        </authorList>
    </citation>
    <scope>NUCLEOTIDE SEQUENCE [LARGE SCALE GENOMIC DNA]</scope>
    <source>
        <strain evidence="2 3">F0432</strain>
    </source>
</reference>
<evidence type="ECO:0000313" key="3">
    <source>
        <dbReference type="Proteomes" id="UP000004750"/>
    </source>
</evidence>
<sequence>MSKSEKRAAFKIFIGTVLLALLMTFTMLIAPVILLYYQEGASMLFYAFGSSYLLLMPLVLHPFISMEICAIQETYNLWRSNDPEILARFKEEFRMRLGG</sequence>
<evidence type="ECO:0000313" key="2">
    <source>
        <dbReference type="EMBL" id="EHM50917.1"/>
    </source>
</evidence>
<comment type="caution">
    <text evidence="2">The sequence shown here is derived from an EMBL/GenBank/DDBJ whole genome shotgun (WGS) entry which is preliminary data.</text>
</comment>
<evidence type="ECO:0000256" key="1">
    <source>
        <dbReference type="SAM" id="Phobius"/>
    </source>
</evidence>
<keyword evidence="1" id="KW-0472">Membrane</keyword>
<protein>
    <submittedName>
        <fullName evidence="2">Uncharacterized protein</fullName>
    </submittedName>
</protein>
<gene>
    <name evidence="2" type="ORF">HMPREF9080_02729</name>
</gene>
<dbReference type="HOGENOM" id="CLU_2367703_0_0_6"/>
<dbReference type="EMBL" id="AGCM01000170">
    <property type="protein sequence ID" value="EHM50917.1"/>
    <property type="molecule type" value="Genomic_DNA"/>
</dbReference>
<keyword evidence="1" id="KW-1133">Transmembrane helix</keyword>
<keyword evidence="1" id="KW-0812">Transmembrane</keyword>
<dbReference type="AlphaFoldDB" id="G9ZIW2"/>
<feature type="transmembrane region" description="Helical" evidence="1">
    <location>
        <begin position="12"/>
        <end position="37"/>
    </location>
</feature>
<name>G9ZIW2_9GAMM</name>
<feature type="transmembrane region" description="Helical" evidence="1">
    <location>
        <begin position="43"/>
        <end position="64"/>
    </location>
</feature>
<dbReference type="STRING" id="797473.HMPREF9080_02729"/>
<accession>G9ZIW2</accession>
<proteinExistence type="predicted"/>
<organism evidence="2 3">
    <name type="scientific">Cardiobacterium valvarum F0432</name>
    <dbReference type="NCBI Taxonomy" id="797473"/>
    <lineage>
        <taxon>Bacteria</taxon>
        <taxon>Pseudomonadati</taxon>
        <taxon>Pseudomonadota</taxon>
        <taxon>Gammaproteobacteria</taxon>
        <taxon>Cardiobacteriales</taxon>
        <taxon>Cardiobacteriaceae</taxon>
        <taxon>Cardiobacterium</taxon>
    </lineage>
</organism>
<dbReference type="Proteomes" id="UP000004750">
    <property type="component" value="Unassembled WGS sequence"/>
</dbReference>